<protein>
    <submittedName>
        <fullName evidence="2">Uncharacterized protein</fullName>
    </submittedName>
</protein>
<accession>A0AB34J7P3</accession>
<name>A0AB34J7P3_PRYPA</name>
<dbReference type="AlphaFoldDB" id="A0AB34J7P3"/>
<dbReference type="InterPro" id="IPR029058">
    <property type="entry name" value="AB_hydrolase_fold"/>
</dbReference>
<gene>
    <name evidence="2" type="ORF">AB1Y20_003693</name>
</gene>
<feature type="signal peptide" evidence="1">
    <location>
        <begin position="1"/>
        <end position="18"/>
    </location>
</feature>
<feature type="chain" id="PRO_5044306179" evidence="1">
    <location>
        <begin position="19"/>
        <end position="502"/>
    </location>
</feature>
<dbReference type="EMBL" id="JBGBPQ010000012">
    <property type="protein sequence ID" value="KAL1514599.1"/>
    <property type="molecule type" value="Genomic_DNA"/>
</dbReference>
<keyword evidence="3" id="KW-1185">Reference proteome</keyword>
<dbReference type="SUPFAM" id="SSF53474">
    <property type="entry name" value="alpha/beta-Hydrolases"/>
    <property type="match status" value="1"/>
</dbReference>
<sequence>MRLPVLLYAFSSLSAAHALSTPSPAASPSTSPHRPAALAALHALDAAVLSVERGDPALSPLLDACLAVCRALPPPHAAQHLPADARQLAAAAAAFGIRAAPLKQHVFDARLWDDALEALGLAAAHPTAARQLSLSAAAAVAASARFLLLPAAAQREAYARLDAALRTGAFASARAAALAAAAPRRAAAADAAAARAYALRRREAHDFVAVPPHADDEERVVHALYAAALGALGTPLLAPLGFPDSALGLRSLLAAAAAAGSAAPAASLGRGWHASRQLGPLIVSGGGGGASTLVLVFSSLGWRGVVRAEWGATLRAAGEGLAVAHALDTAQSWFQTSPQSGEWDGGAWWDAALGALCAPYRRVCVLGESMGASGALRFARHANGAVVALVPQVDVRDFDGTYAGRADFDDARKAALRGAIGAACEQTAARVVLHVGADAADVRQLDYLPRLPEARLRVVRHACAGHSLGAALKAQGLLHKTILRDLLGHSYQLPPVSSASRT</sequence>
<evidence type="ECO:0000256" key="1">
    <source>
        <dbReference type="SAM" id="SignalP"/>
    </source>
</evidence>
<evidence type="ECO:0000313" key="3">
    <source>
        <dbReference type="Proteomes" id="UP001515480"/>
    </source>
</evidence>
<dbReference type="Proteomes" id="UP001515480">
    <property type="component" value="Unassembled WGS sequence"/>
</dbReference>
<evidence type="ECO:0000313" key="2">
    <source>
        <dbReference type="EMBL" id="KAL1514599.1"/>
    </source>
</evidence>
<proteinExistence type="predicted"/>
<comment type="caution">
    <text evidence="2">The sequence shown here is derived from an EMBL/GenBank/DDBJ whole genome shotgun (WGS) entry which is preliminary data.</text>
</comment>
<keyword evidence="1" id="KW-0732">Signal</keyword>
<organism evidence="2 3">
    <name type="scientific">Prymnesium parvum</name>
    <name type="common">Toxic golden alga</name>
    <dbReference type="NCBI Taxonomy" id="97485"/>
    <lineage>
        <taxon>Eukaryota</taxon>
        <taxon>Haptista</taxon>
        <taxon>Haptophyta</taxon>
        <taxon>Prymnesiophyceae</taxon>
        <taxon>Prymnesiales</taxon>
        <taxon>Prymnesiaceae</taxon>
        <taxon>Prymnesium</taxon>
    </lineage>
</organism>
<reference evidence="2 3" key="1">
    <citation type="journal article" date="2024" name="Science">
        <title>Giant polyketide synthase enzymes in the biosynthesis of giant marine polyether toxins.</title>
        <authorList>
            <person name="Fallon T.R."/>
            <person name="Shende V.V."/>
            <person name="Wierzbicki I.H."/>
            <person name="Pendleton A.L."/>
            <person name="Watervoot N.F."/>
            <person name="Auber R.P."/>
            <person name="Gonzalez D.J."/>
            <person name="Wisecaver J.H."/>
            <person name="Moore B.S."/>
        </authorList>
    </citation>
    <scope>NUCLEOTIDE SEQUENCE [LARGE SCALE GENOMIC DNA]</scope>
    <source>
        <strain evidence="2 3">12B1</strain>
    </source>
</reference>